<dbReference type="PANTHER" id="PTHR43428">
    <property type="entry name" value="ARSENATE REDUCTASE"/>
    <property type="match status" value="1"/>
</dbReference>
<dbReference type="Proteomes" id="UP000642819">
    <property type="component" value="Unassembled WGS sequence"/>
</dbReference>
<protein>
    <submittedName>
        <fullName evidence="3">Low molecular weight phosphatase family protein</fullName>
    </submittedName>
</protein>
<dbReference type="PANTHER" id="PTHR43428:SF1">
    <property type="entry name" value="ARSENATE REDUCTASE"/>
    <property type="match status" value="1"/>
</dbReference>
<sequence length="199" mass="22122">MLMREVDHLAARYRGIFAPEMIERYLFESYTTLGRSARVRTYLAATAMHFAADRLRALAQSMGEVPKNRPEVLFVCVENAGRSQLAAAFLRKTAGASVSVRSAGSTPASELHPVTLYLMQERGLPAESLYPKPLTDDVVRAADVVVTMGCGDACPIYPDKQYTDWQLPDLQSVDEAGAEAVADDIERRVAELWEELRKR</sequence>
<keyword evidence="1" id="KW-0059">Arsenical resistance</keyword>
<dbReference type="Gene3D" id="3.40.50.2300">
    <property type="match status" value="1"/>
</dbReference>
<dbReference type="InterPro" id="IPR048716">
    <property type="entry name" value="Phosphatase-like_N"/>
</dbReference>
<dbReference type="InterPro" id="IPR036196">
    <property type="entry name" value="Ptyr_pPase_sf"/>
</dbReference>
<comment type="caution">
    <text evidence="3">The sequence shown here is derived from an EMBL/GenBank/DDBJ whole genome shotgun (WGS) entry which is preliminary data.</text>
</comment>
<dbReference type="Gene3D" id="1.10.8.1060">
    <property type="entry name" value="Corynebacterium glutamicum thioredoxin-dependent arsenate reductase, N-terminal domain"/>
    <property type="match status" value="1"/>
</dbReference>
<evidence type="ECO:0000256" key="1">
    <source>
        <dbReference type="ARBA" id="ARBA00022849"/>
    </source>
</evidence>
<dbReference type="EMBL" id="BMXK01000019">
    <property type="protein sequence ID" value="GHD13538.1"/>
    <property type="molecule type" value="Genomic_DNA"/>
</dbReference>
<dbReference type="InterPro" id="IPR023485">
    <property type="entry name" value="Ptyr_pPase"/>
</dbReference>
<keyword evidence="4" id="KW-1185">Reference proteome</keyword>
<dbReference type="Pfam" id="PF01451">
    <property type="entry name" value="LMWPc"/>
    <property type="match status" value="1"/>
</dbReference>
<name>A0ABQ3GL10_9MICC</name>
<dbReference type="Pfam" id="PF21234">
    <property type="entry name" value="Phosphatase-like_N"/>
    <property type="match status" value="1"/>
</dbReference>
<feature type="domain" description="Phosphotyrosine protein phosphatase I" evidence="2">
    <location>
        <begin position="70"/>
        <end position="195"/>
    </location>
</feature>
<organism evidence="3 4">
    <name type="scientific">Zhihengliuella salsuginis</name>
    <dbReference type="NCBI Taxonomy" id="578222"/>
    <lineage>
        <taxon>Bacteria</taxon>
        <taxon>Bacillati</taxon>
        <taxon>Actinomycetota</taxon>
        <taxon>Actinomycetes</taxon>
        <taxon>Micrococcales</taxon>
        <taxon>Micrococcaceae</taxon>
        <taxon>Zhihengliuella</taxon>
    </lineage>
</organism>
<dbReference type="SUPFAM" id="SSF52788">
    <property type="entry name" value="Phosphotyrosine protein phosphatases I"/>
    <property type="match status" value="1"/>
</dbReference>
<reference evidence="4" key="1">
    <citation type="journal article" date="2019" name="Int. J. Syst. Evol. Microbiol.">
        <title>The Global Catalogue of Microorganisms (GCM) 10K type strain sequencing project: providing services to taxonomists for standard genome sequencing and annotation.</title>
        <authorList>
            <consortium name="The Broad Institute Genomics Platform"/>
            <consortium name="The Broad Institute Genome Sequencing Center for Infectious Disease"/>
            <person name="Wu L."/>
            <person name="Ma J."/>
        </authorList>
    </citation>
    <scope>NUCLEOTIDE SEQUENCE [LARGE SCALE GENOMIC DNA]</scope>
    <source>
        <strain evidence="4">KCTC 19466</strain>
    </source>
</reference>
<dbReference type="NCBIfam" id="NF046112">
    <property type="entry name" value="MSMEG_6209_Nter"/>
    <property type="match status" value="1"/>
</dbReference>
<proteinExistence type="predicted"/>
<evidence type="ECO:0000313" key="4">
    <source>
        <dbReference type="Proteomes" id="UP000642819"/>
    </source>
</evidence>
<gene>
    <name evidence="3" type="ORF">GCM10008096_29840</name>
</gene>
<accession>A0ABQ3GL10</accession>
<evidence type="ECO:0000259" key="2">
    <source>
        <dbReference type="SMART" id="SM00226"/>
    </source>
</evidence>
<dbReference type="SMART" id="SM00226">
    <property type="entry name" value="LMWPc"/>
    <property type="match status" value="1"/>
</dbReference>
<evidence type="ECO:0000313" key="3">
    <source>
        <dbReference type="EMBL" id="GHD13538.1"/>
    </source>
</evidence>